<evidence type="ECO:0000256" key="1">
    <source>
        <dbReference type="ARBA" id="ARBA00004240"/>
    </source>
</evidence>
<evidence type="ECO:0000259" key="7">
    <source>
        <dbReference type="Pfam" id="PF12931"/>
    </source>
</evidence>
<evidence type="ECO:0000256" key="2">
    <source>
        <dbReference type="ARBA" id="ARBA00005927"/>
    </source>
</evidence>
<dbReference type="Proteomes" id="UP000515152">
    <property type="component" value="Chromosome 8"/>
</dbReference>
<accession>A0A6P8FK53</accession>
<gene>
    <name evidence="9 10" type="primary">LOC105893207</name>
</gene>
<evidence type="ECO:0000313" key="10">
    <source>
        <dbReference type="RefSeq" id="XP_031428650.1"/>
    </source>
</evidence>
<evidence type="ECO:0000256" key="3">
    <source>
        <dbReference type="ARBA" id="ARBA00022448"/>
    </source>
</evidence>
<comment type="similarity">
    <text evidence="2">Belongs to the SEC16 family.</text>
</comment>
<dbReference type="GO" id="GO:0007030">
    <property type="term" value="P:Golgi organization"/>
    <property type="evidence" value="ECO:0007669"/>
    <property type="project" value="TreeGrafter"/>
</dbReference>
<dbReference type="GeneID" id="105893207"/>
<evidence type="ECO:0000256" key="5">
    <source>
        <dbReference type="ARBA" id="ARBA00022892"/>
    </source>
</evidence>
<feature type="region of interest" description="Disordered" evidence="6">
    <location>
        <begin position="127"/>
        <end position="227"/>
    </location>
</feature>
<feature type="compositionally biased region" description="Polar residues" evidence="6">
    <location>
        <begin position="138"/>
        <end position="150"/>
    </location>
</feature>
<dbReference type="PANTHER" id="PTHR13402:SF6">
    <property type="entry name" value="SECRETORY 16, ISOFORM I"/>
    <property type="match status" value="1"/>
</dbReference>
<dbReference type="GO" id="GO:0016192">
    <property type="term" value="P:vesicle-mediated transport"/>
    <property type="evidence" value="ECO:0007669"/>
    <property type="project" value="UniProtKB-KW"/>
</dbReference>
<evidence type="ECO:0000256" key="4">
    <source>
        <dbReference type="ARBA" id="ARBA00022824"/>
    </source>
</evidence>
<dbReference type="OrthoDB" id="8918678at2759"/>
<feature type="domain" description="Sec16 Sec23-binding" evidence="7">
    <location>
        <begin position="9"/>
        <end position="94"/>
    </location>
</feature>
<evidence type="ECO:0000313" key="8">
    <source>
        <dbReference type="Proteomes" id="UP000515152"/>
    </source>
</evidence>
<dbReference type="KEGG" id="char:105893207"/>
<dbReference type="AlphaFoldDB" id="A0A6P8FK53"/>
<reference evidence="9 10" key="1">
    <citation type="submission" date="2025-04" db="UniProtKB">
        <authorList>
            <consortium name="RefSeq"/>
        </authorList>
    </citation>
    <scope>IDENTIFICATION</scope>
</reference>
<feature type="region of interest" description="Disordered" evidence="6">
    <location>
        <begin position="261"/>
        <end position="281"/>
    </location>
</feature>
<dbReference type="RefSeq" id="XP_031428648.1">
    <property type="nucleotide sequence ID" value="XM_031572788.2"/>
</dbReference>
<evidence type="ECO:0000313" key="9">
    <source>
        <dbReference type="RefSeq" id="XP_031428648.1"/>
    </source>
</evidence>
<keyword evidence="4" id="KW-0256">Endoplasmic reticulum</keyword>
<dbReference type="RefSeq" id="XP_031428650.1">
    <property type="nucleotide sequence ID" value="XM_031572790.2"/>
</dbReference>
<name>A0A6P8FK53_CLUHA</name>
<proteinExistence type="inferred from homology"/>
<dbReference type="Pfam" id="PF12931">
    <property type="entry name" value="TPR_Sec16"/>
    <property type="match status" value="1"/>
</dbReference>
<evidence type="ECO:0000256" key="6">
    <source>
        <dbReference type="SAM" id="MobiDB-lite"/>
    </source>
</evidence>
<keyword evidence="5" id="KW-0931">ER-Golgi transport</keyword>
<dbReference type="PANTHER" id="PTHR13402">
    <property type="entry name" value="RGPR-RELATED"/>
    <property type="match status" value="1"/>
</dbReference>
<dbReference type="GO" id="GO:0070973">
    <property type="term" value="P:protein localization to endoplasmic reticulum exit site"/>
    <property type="evidence" value="ECO:0007669"/>
    <property type="project" value="TreeGrafter"/>
</dbReference>
<organism evidence="8 9">
    <name type="scientific">Clupea harengus</name>
    <name type="common">Atlantic herring</name>
    <dbReference type="NCBI Taxonomy" id="7950"/>
    <lineage>
        <taxon>Eukaryota</taxon>
        <taxon>Metazoa</taxon>
        <taxon>Chordata</taxon>
        <taxon>Craniata</taxon>
        <taxon>Vertebrata</taxon>
        <taxon>Euteleostomi</taxon>
        <taxon>Actinopterygii</taxon>
        <taxon>Neopterygii</taxon>
        <taxon>Teleostei</taxon>
        <taxon>Clupei</taxon>
        <taxon>Clupeiformes</taxon>
        <taxon>Clupeoidei</taxon>
        <taxon>Clupeidae</taxon>
        <taxon>Clupea</taxon>
    </lineage>
</organism>
<dbReference type="GO" id="GO:0012507">
    <property type="term" value="C:ER to Golgi transport vesicle membrane"/>
    <property type="evidence" value="ECO:0007669"/>
    <property type="project" value="TreeGrafter"/>
</dbReference>
<protein>
    <submittedName>
        <fullName evidence="9 10">Protein transport protein Sec16B-like</fullName>
    </submittedName>
</protein>
<keyword evidence="8" id="KW-1185">Reference proteome</keyword>
<dbReference type="GO" id="GO:0070971">
    <property type="term" value="C:endoplasmic reticulum exit site"/>
    <property type="evidence" value="ECO:0007669"/>
    <property type="project" value="TreeGrafter"/>
</dbReference>
<comment type="subcellular location">
    <subcellularLocation>
        <location evidence="1">Endoplasmic reticulum</location>
    </subcellularLocation>
</comment>
<dbReference type="InterPro" id="IPR024298">
    <property type="entry name" value="Sec16_Sec23-bd"/>
</dbReference>
<keyword evidence="3" id="KW-0813">Transport</keyword>
<sequence>MTLQMEPGKNARLVLVGGDLSLPLEEFACNRAIEQTELYEYCLSLSRNGLYLLNFQMFKILYARRLFGAGHFAEALKYAEAIGRAFLVSASVNQRVLSNLLKLCAILPPKMQGEWTEPPWMTSLKRLGKDLGLDDPTEPQQGLESPNQPQHVEALGTAHSSGGVEVVPLGTAHSSGLEVPRASPAEKDIPPALPQGQPEAQSVEPREVVSSPAASTSHVSPVKLETQKIDHLKEEKQEIEDKQDRFSILTVVHDNLRHSEEDISSACPNDPGNNRRLHKKSSAKKRFLTACFGCRSRAED</sequence>